<dbReference type="EMBL" id="VSSQ01115367">
    <property type="protein sequence ID" value="MPN50838.1"/>
    <property type="molecule type" value="Genomic_DNA"/>
</dbReference>
<organism evidence="1">
    <name type="scientific">bioreactor metagenome</name>
    <dbReference type="NCBI Taxonomy" id="1076179"/>
    <lineage>
        <taxon>unclassified sequences</taxon>
        <taxon>metagenomes</taxon>
        <taxon>ecological metagenomes</taxon>
    </lineage>
</organism>
<gene>
    <name evidence="1" type="ORF">SDC9_198477</name>
</gene>
<dbReference type="Gene3D" id="3.40.190.150">
    <property type="entry name" value="Bordetella uptake gene, domain 1"/>
    <property type="match status" value="1"/>
</dbReference>
<dbReference type="InterPro" id="IPR042100">
    <property type="entry name" value="Bug_dom1"/>
</dbReference>
<name>A0A645IHR0_9ZZZZ</name>
<evidence type="ECO:0000313" key="1">
    <source>
        <dbReference type="EMBL" id="MPN50838.1"/>
    </source>
</evidence>
<dbReference type="PANTHER" id="PTHR42928">
    <property type="entry name" value="TRICARBOXYLATE-BINDING PROTEIN"/>
    <property type="match status" value="1"/>
</dbReference>
<dbReference type="InterPro" id="IPR005064">
    <property type="entry name" value="BUG"/>
</dbReference>
<dbReference type="PANTHER" id="PTHR42928:SF5">
    <property type="entry name" value="BLR1237 PROTEIN"/>
    <property type="match status" value="1"/>
</dbReference>
<dbReference type="AlphaFoldDB" id="A0A645IHR0"/>
<evidence type="ECO:0008006" key="2">
    <source>
        <dbReference type="Google" id="ProtNLM"/>
    </source>
</evidence>
<dbReference type="Pfam" id="PF03401">
    <property type="entry name" value="TctC"/>
    <property type="match status" value="1"/>
</dbReference>
<comment type="caution">
    <text evidence="1">The sequence shown here is derived from an EMBL/GenBank/DDBJ whole genome shotgun (WGS) entry which is preliminary data.</text>
</comment>
<reference evidence="1" key="1">
    <citation type="submission" date="2019-08" db="EMBL/GenBank/DDBJ databases">
        <authorList>
            <person name="Kucharzyk K."/>
            <person name="Murdoch R.W."/>
            <person name="Higgins S."/>
            <person name="Loffler F."/>
        </authorList>
    </citation>
    <scope>NUCLEOTIDE SEQUENCE</scope>
</reference>
<accession>A0A645IHR0</accession>
<proteinExistence type="predicted"/>
<sequence>MKPMNDMSWYGLGAPAGLDAAVLGKLSAAAKKALQNPELIKTIEQQGAVVDYQTPQQFRDTVERSNKAWSALIKSIGFEKL</sequence>
<protein>
    <recommendedName>
        <fullName evidence="2">Tripartite tricarboxylate transporter family receptor</fullName>
    </recommendedName>
</protein>